<feature type="compositionally biased region" description="Basic and acidic residues" evidence="1">
    <location>
        <begin position="185"/>
        <end position="203"/>
    </location>
</feature>
<proteinExistence type="predicted"/>
<feature type="region of interest" description="Disordered" evidence="1">
    <location>
        <begin position="172"/>
        <end position="203"/>
    </location>
</feature>
<reference evidence="3 4" key="1">
    <citation type="submission" date="2020-07" db="EMBL/GenBank/DDBJ databases">
        <title>Comparative genomics of pyrophilous fungi reveals a link between fire events and developmental genes.</title>
        <authorList>
            <consortium name="DOE Joint Genome Institute"/>
            <person name="Steindorff A.S."/>
            <person name="Carver A."/>
            <person name="Calhoun S."/>
            <person name="Stillman K."/>
            <person name="Liu H."/>
            <person name="Lipzen A."/>
            <person name="Pangilinan J."/>
            <person name="Labutti K."/>
            <person name="Bruns T.D."/>
            <person name="Grigoriev I.V."/>
        </authorList>
    </citation>
    <scope>NUCLEOTIDE SEQUENCE [LARGE SCALE GENOMIC DNA]</scope>
    <source>
        <strain evidence="3 4">CBS 144469</strain>
    </source>
</reference>
<evidence type="ECO:0000313" key="3">
    <source>
        <dbReference type="EMBL" id="KAF6757105.1"/>
    </source>
</evidence>
<sequence>MDPPVVQNPRLLRKPDGILNLFLSGISVSIDISFAIFLLAISTALPYLLTANPAVDTPECPEVVEYLATKASSRTMAGAWLEDEHDGAWLEGEHEFTADTGGAGAPTRPKRMTAAADEWDAEDDVEGVETHAVGAPRLRIVAGDGMRSQSISLDGSMKIIIQQRIVIGRDDSNVDESVNEQQTFGDHRDHRNNNTARDDEKDNVVEEGNSHEFEHGSVDSDTIFDPRAFEIEDSLEYVPHAENEDPFVSSLPADGDTSFDSNPVPADGDTSFDSNLVPADGDTSFDSNPVPADGDTSFDSNPEDPFVSSPAHGDTSFDPFAVEDTRLSNRIAVDELPSPANRPSYFCSCPPPADSDEDEDASFDSNPADDISFNSNLPVDGDTSFDPNPSMAEETGLAHHFAVGEVPFGPNPSVAFGTRPTHSVRFDRVVVISDDSDEEDAPPQERADDDGGNVAGLMYGGITYGGTTVIISDDSDEEDGGAEGIMYTDGAMDMELSDGEEGPMSISY</sequence>
<dbReference type="Proteomes" id="UP000521943">
    <property type="component" value="Unassembled WGS sequence"/>
</dbReference>
<keyword evidence="2" id="KW-1133">Transmembrane helix</keyword>
<dbReference type="EMBL" id="JACGCI010000023">
    <property type="protein sequence ID" value="KAF6757105.1"/>
    <property type="molecule type" value="Genomic_DNA"/>
</dbReference>
<dbReference type="AlphaFoldDB" id="A0A8H6I1L5"/>
<feature type="region of interest" description="Disordered" evidence="1">
    <location>
        <begin position="245"/>
        <end position="319"/>
    </location>
</feature>
<evidence type="ECO:0000313" key="4">
    <source>
        <dbReference type="Proteomes" id="UP000521943"/>
    </source>
</evidence>
<accession>A0A8H6I1L5</accession>
<organism evidence="3 4">
    <name type="scientific">Ephemerocybe angulata</name>
    <dbReference type="NCBI Taxonomy" id="980116"/>
    <lineage>
        <taxon>Eukaryota</taxon>
        <taxon>Fungi</taxon>
        <taxon>Dikarya</taxon>
        <taxon>Basidiomycota</taxon>
        <taxon>Agaricomycotina</taxon>
        <taxon>Agaricomycetes</taxon>
        <taxon>Agaricomycetidae</taxon>
        <taxon>Agaricales</taxon>
        <taxon>Agaricineae</taxon>
        <taxon>Psathyrellaceae</taxon>
        <taxon>Ephemerocybe</taxon>
    </lineage>
</organism>
<evidence type="ECO:0000256" key="1">
    <source>
        <dbReference type="SAM" id="MobiDB-lite"/>
    </source>
</evidence>
<keyword evidence="4" id="KW-1185">Reference proteome</keyword>
<feature type="transmembrane region" description="Helical" evidence="2">
    <location>
        <begin position="21"/>
        <end position="49"/>
    </location>
</feature>
<feature type="region of interest" description="Disordered" evidence="1">
    <location>
        <begin position="334"/>
        <end position="375"/>
    </location>
</feature>
<comment type="caution">
    <text evidence="3">The sequence shown here is derived from an EMBL/GenBank/DDBJ whole genome shotgun (WGS) entry which is preliminary data.</text>
</comment>
<gene>
    <name evidence="3" type="ORF">DFP72DRAFT_846016</name>
</gene>
<feature type="compositionally biased region" description="Acidic residues" evidence="1">
    <location>
        <begin position="434"/>
        <end position="451"/>
    </location>
</feature>
<protein>
    <submittedName>
        <fullName evidence="3">Uncharacterized protein</fullName>
    </submittedName>
</protein>
<keyword evidence="2" id="KW-0812">Transmembrane</keyword>
<keyword evidence="2" id="KW-0472">Membrane</keyword>
<evidence type="ECO:0000256" key="2">
    <source>
        <dbReference type="SAM" id="Phobius"/>
    </source>
</evidence>
<feature type="region of interest" description="Disordered" evidence="1">
    <location>
        <begin position="434"/>
        <end position="453"/>
    </location>
</feature>
<name>A0A8H6I1L5_9AGAR</name>